<proteinExistence type="predicted"/>
<keyword evidence="4" id="KW-1185">Reference proteome</keyword>
<dbReference type="InterPro" id="IPR029052">
    <property type="entry name" value="Metallo-depent_PP-like"/>
</dbReference>
<feature type="domain" description="PhoD-like phosphatase metallophosphatase" evidence="1">
    <location>
        <begin position="149"/>
        <end position="547"/>
    </location>
</feature>
<dbReference type="Pfam" id="PF16655">
    <property type="entry name" value="PhoD_N"/>
    <property type="match status" value="1"/>
</dbReference>
<dbReference type="Gene3D" id="3.60.21.70">
    <property type="entry name" value="PhoD-like phosphatase"/>
    <property type="match status" value="1"/>
</dbReference>
<evidence type="ECO:0000259" key="1">
    <source>
        <dbReference type="Pfam" id="PF09423"/>
    </source>
</evidence>
<dbReference type="PROSITE" id="PS51257">
    <property type="entry name" value="PROKAR_LIPOPROTEIN"/>
    <property type="match status" value="1"/>
</dbReference>
<name>A0A244CRF6_PSEDV</name>
<dbReference type="InterPro" id="IPR052900">
    <property type="entry name" value="Phospholipid_Metab_Enz"/>
</dbReference>
<protein>
    <submittedName>
        <fullName evidence="3">Alkaline phosphatase</fullName>
    </submittedName>
</protein>
<feature type="domain" description="Phospholipase D N-terminal" evidence="2">
    <location>
        <begin position="49"/>
        <end position="138"/>
    </location>
</feature>
<sequence length="571" mass="63672">MTTINRRDFIKASLMGFGVVSTTSLLSGCNNDDVNEQLSINDFETYFNHGVASGDPLADRAILWTRVTPEGNPSSVLVSLDIATDADFNTIVIQEVLTALASSDYTLKLDAIGLEAGTRYYYRFKTNTATSVTGQFSTLAVGALNQAKFAVVSCANYPAGHFNVYADIAVQTDLDAVIHLGDYIYEYGMGGYATDNAQEIGRSLAQDNEGELFSLEDYRKRYAHYRTDNALQALHQQLPFIAIWDDHEVANDAHQQGAENHNEGEGDFHTRKLAALQAYFEWMPIRPFVQNETESLYRQFQFGDLLSLYMLDTRLEARSPQLEYSDYIDPVTGQIDQAGFIADLSNPNRALLGTTQLSWLQSQIVQSESTWQVLGQQVLMTRMAIPAELLASLASPSPMIAQQFQQLADLRVRQLSQDPSLTEFDLARINTRAPYNLDAWDGYPIEREMILATAKAYNKNLIVLAGDTHNAWAGDLTDSQGDKVGFEFATPSVSSPGLESYLSLDEPSALAFEKGLNFLVDDLRFCNIRQRGYMTLTFTKELVNTQWVFVDNVLSNDYQVNTNQAGYRVKG</sequence>
<organism evidence="3 4">
    <name type="scientific">Pseudoalteromonas ulvae</name>
    <dbReference type="NCBI Taxonomy" id="107327"/>
    <lineage>
        <taxon>Bacteria</taxon>
        <taxon>Pseudomonadati</taxon>
        <taxon>Pseudomonadota</taxon>
        <taxon>Gammaproteobacteria</taxon>
        <taxon>Alteromonadales</taxon>
        <taxon>Pseudoalteromonadaceae</taxon>
        <taxon>Pseudoalteromonas</taxon>
    </lineage>
</organism>
<dbReference type="OrthoDB" id="327733at2"/>
<dbReference type="PANTHER" id="PTHR43606">
    <property type="entry name" value="PHOSPHATASE, PUTATIVE (AFU_ORTHOLOGUE AFUA_6G08710)-RELATED"/>
    <property type="match status" value="1"/>
</dbReference>
<evidence type="ECO:0000313" key="4">
    <source>
        <dbReference type="Proteomes" id="UP000194841"/>
    </source>
</evidence>
<comment type="caution">
    <text evidence="3">The sequence shown here is derived from an EMBL/GenBank/DDBJ whole genome shotgun (WGS) entry which is preliminary data.</text>
</comment>
<evidence type="ECO:0000259" key="2">
    <source>
        <dbReference type="Pfam" id="PF16655"/>
    </source>
</evidence>
<evidence type="ECO:0000313" key="3">
    <source>
        <dbReference type="EMBL" id="OUL58210.1"/>
    </source>
</evidence>
<dbReference type="CDD" id="cd07389">
    <property type="entry name" value="MPP_PhoD"/>
    <property type="match status" value="1"/>
</dbReference>
<dbReference type="AlphaFoldDB" id="A0A244CRF6"/>
<dbReference type="Gene3D" id="2.60.40.380">
    <property type="entry name" value="Purple acid phosphatase-like, N-terminal"/>
    <property type="match status" value="1"/>
</dbReference>
<dbReference type="InterPro" id="IPR032093">
    <property type="entry name" value="PhoD_N"/>
</dbReference>
<dbReference type="InterPro" id="IPR038607">
    <property type="entry name" value="PhoD-like_sf"/>
</dbReference>
<accession>A0A244CRF6</accession>
<dbReference type="PANTHER" id="PTHR43606:SF2">
    <property type="entry name" value="ALKALINE PHOSPHATASE FAMILY PROTEIN (AFU_ORTHOLOGUE AFUA_5G03860)"/>
    <property type="match status" value="1"/>
</dbReference>
<dbReference type="InterPro" id="IPR018946">
    <property type="entry name" value="PhoD-like_MPP"/>
</dbReference>
<dbReference type="Pfam" id="PF09423">
    <property type="entry name" value="PhoD"/>
    <property type="match status" value="1"/>
</dbReference>
<reference evidence="3 4" key="1">
    <citation type="submission" date="2017-02" db="EMBL/GenBank/DDBJ databases">
        <title>Pseudoalteromonas ulvae TC14 Genome.</title>
        <authorList>
            <person name="Molmeret M."/>
        </authorList>
    </citation>
    <scope>NUCLEOTIDE SEQUENCE [LARGE SCALE GENOMIC DNA]</scope>
    <source>
        <strain evidence="3">TC14</strain>
    </source>
</reference>
<dbReference type="RefSeq" id="WP_086743517.1">
    <property type="nucleotide sequence ID" value="NZ_MWPV01000002.1"/>
</dbReference>
<dbReference type="SUPFAM" id="SSF56300">
    <property type="entry name" value="Metallo-dependent phosphatases"/>
    <property type="match status" value="1"/>
</dbReference>
<gene>
    <name evidence="3" type="ORF">B1199_07600</name>
</gene>
<dbReference type="EMBL" id="MWPV01000002">
    <property type="protein sequence ID" value="OUL58210.1"/>
    <property type="molecule type" value="Genomic_DNA"/>
</dbReference>
<dbReference type="Proteomes" id="UP000194841">
    <property type="component" value="Unassembled WGS sequence"/>
</dbReference>